<dbReference type="RefSeq" id="WP_157563161.1">
    <property type="nucleotide sequence ID" value="NZ_WPIK01000001.1"/>
</dbReference>
<feature type="transmembrane region" description="Helical" evidence="1">
    <location>
        <begin position="85"/>
        <end position="106"/>
    </location>
</feature>
<dbReference type="EMBL" id="WPIK01000001">
    <property type="protein sequence ID" value="MVN20120.1"/>
    <property type="molecule type" value="Genomic_DNA"/>
</dbReference>
<evidence type="ECO:0000313" key="3">
    <source>
        <dbReference type="Proteomes" id="UP000462014"/>
    </source>
</evidence>
<keyword evidence="3" id="KW-1185">Reference proteome</keyword>
<protein>
    <recommendedName>
        <fullName evidence="4">Zf-HC2 domain-containing protein</fullName>
    </recommendedName>
</protein>
<feature type="transmembrane region" description="Helical" evidence="1">
    <location>
        <begin position="133"/>
        <end position="154"/>
    </location>
</feature>
<evidence type="ECO:0000313" key="2">
    <source>
        <dbReference type="EMBL" id="MVN20120.1"/>
    </source>
</evidence>
<reference evidence="2 3" key="1">
    <citation type="submission" date="2019-12" db="EMBL/GenBank/DDBJ databases">
        <title>Mucilaginibacter sp. HMF7410 genome sequencing and assembly.</title>
        <authorList>
            <person name="Kang H."/>
            <person name="Cha I."/>
            <person name="Kim H."/>
            <person name="Joh K."/>
        </authorList>
    </citation>
    <scope>NUCLEOTIDE SEQUENCE [LARGE SCALE GENOMIC DNA]</scope>
    <source>
        <strain evidence="2 3">HMF7410</strain>
    </source>
</reference>
<gene>
    <name evidence="2" type="ORF">GO621_01050</name>
</gene>
<name>A0A7K1SSP1_9SPHI</name>
<sequence length="162" mass="19159">MNEIEEKLWNYIDGFCTEEEQKTISQRIEKDENYRRKYAELLAFQENINAIDLEEPSMGFTFKVMENIRSEQARVPLKTHINHRIIGVIAAFFIFSILLLLGYIFANISWSHAVAIKLPQINLPAVNSYLNPVVIKGFLFFDVVLGLFFLDHYFRKWFFEKK</sequence>
<evidence type="ECO:0008006" key="4">
    <source>
        <dbReference type="Google" id="ProtNLM"/>
    </source>
</evidence>
<evidence type="ECO:0000256" key="1">
    <source>
        <dbReference type="SAM" id="Phobius"/>
    </source>
</evidence>
<accession>A0A7K1SSP1</accession>
<proteinExistence type="predicted"/>
<keyword evidence="1" id="KW-0472">Membrane</keyword>
<keyword evidence="1" id="KW-0812">Transmembrane</keyword>
<organism evidence="2 3">
    <name type="scientific">Mucilaginibacter arboris</name>
    <dbReference type="NCBI Taxonomy" id="2682090"/>
    <lineage>
        <taxon>Bacteria</taxon>
        <taxon>Pseudomonadati</taxon>
        <taxon>Bacteroidota</taxon>
        <taxon>Sphingobacteriia</taxon>
        <taxon>Sphingobacteriales</taxon>
        <taxon>Sphingobacteriaceae</taxon>
        <taxon>Mucilaginibacter</taxon>
    </lineage>
</organism>
<dbReference type="AlphaFoldDB" id="A0A7K1SSP1"/>
<dbReference type="Proteomes" id="UP000462014">
    <property type="component" value="Unassembled WGS sequence"/>
</dbReference>
<comment type="caution">
    <text evidence="2">The sequence shown here is derived from an EMBL/GenBank/DDBJ whole genome shotgun (WGS) entry which is preliminary data.</text>
</comment>
<keyword evidence="1" id="KW-1133">Transmembrane helix</keyword>